<dbReference type="PANTHER" id="PTHR42687">
    <property type="entry name" value="L-THREONINE 3-DEHYDROGENASE"/>
    <property type="match status" value="1"/>
</dbReference>
<dbReference type="PANTHER" id="PTHR42687:SF1">
    <property type="entry name" value="L-THREONINE 3-DEHYDROGENASE, MITOCHONDRIAL"/>
    <property type="match status" value="1"/>
</dbReference>
<keyword evidence="4" id="KW-1185">Reference proteome</keyword>
<comment type="caution">
    <text evidence="3">The sequence shown here is derived from an EMBL/GenBank/DDBJ whole genome shotgun (WGS) entry which is preliminary data.</text>
</comment>
<evidence type="ECO:0000313" key="3">
    <source>
        <dbReference type="EMBL" id="RCX03829.1"/>
    </source>
</evidence>
<name>A0A369A3L1_9FLAO</name>
<evidence type="ECO:0000256" key="1">
    <source>
        <dbReference type="ARBA" id="ARBA00007637"/>
    </source>
</evidence>
<proteinExistence type="inferred from homology"/>
<reference evidence="3 4" key="1">
    <citation type="submission" date="2018-07" db="EMBL/GenBank/DDBJ databases">
        <title>Genomic Encyclopedia of Type Strains, Phase IV (KMG-IV): sequencing the most valuable type-strain genomes for metagenomic binning, comparative biology and taxonomic classification.</title>
        <authorList>
            <person name="Goeker M."/>
        </authorList>
    </citation>
    <scope>NUCLEOTIDE SEQUENCE [LARGE SCALE GENOMIC DNA]</scope>
    <source>
        <strain evidence="3 4">DSM 21410</strain>
    </source>
</reference>
<dbReference type="SUPFAM" id="SSF51735">
    <property type="entry name" value="NAD(P)-binding Rossmann-fold domains"/>
    <property type="match status" value="1"/>
</dbReference>
<dbReference type="Proteomes" id="UP000253517">
    <property type="component" value="Unassembled WGS sequence"/>
</dbReference>
<sequence>MDKILVLGASGQVGIDLTIRLIEIFGNHRVIAADLKEPEEEVGCKFVQLDATDKDSLLSLVKREKISEVYHLVAMLSATAEKFPIKGWQLNMDTLFQVLEMARQGLVKKIFWPSSIAVFGPTTPKEHTPQHTIVEPATIYGISKYAGELLCQWYYINHKVDVRSVRYPGIVSWKAEPGGGTTDYAVEIFYQAVKDGKYESFLNPDTELPMMYIDDAINATITLMQAPAHSINIRTSYNLSAISFTPAQLARAIKKHLPSFTIEYKPDYRQQIADSWPKSIDDAEARKDWGWSHQFDLDKMVSEMLFQITKKLKKTV</sequence>
<dbReference type="Pfam" id="PF01370">
    <property type="entry name" value="Epimerase"/>
    <property type="match status" value="1"/>
</dbReference>
<dbReference type="GO" id="GO:0006567">
    <property type="term" value="P:L-threonine catabolic process"/>
    <property type="evidence" value="ECO:0007669"/>
    <property type="project" value="TreeGrafter"/>
</dbReference>
<dbReference type="InterPro" id="IPR051225">
    <property type="entry name" value="NAD(P)_epim/dehydratase"/>
</dbReference>
<feature type="domain" description="NAD-dependent epimerase/dehydratase" evidence="2">
    <location>
        <begin position="4"/>
        <end position="229"/>
    </location>
</feature>
<dbReference type="GO" id="GO:0008743">
    <property type="term" value="F:L-threonine 3-dehydrogenase activity"/>
    <property type="evidence" value="ECO:0007669"/>
    <property type="project" value="TreeGrafter"/>
</dbReference>
<evidence type="ECO:0000313" key="4">
    <source>
        <dbReference type="Proteomes" id="UP000253517"/>
    </source>
</evidence>
<organism evidence="3 4">
    <name type="scientific">Schleiferia thermophila</name>
    <dbReference type="NCBI Taxonomy" id="884107"/>
    <lineage>
        <taxon>Bacteria</taxon>
        <taxon>Pseudomonadati</taxon>
        <taxon>Bacteroidota</taxon>
        <taxon>Flavobacteriia</taxon>
        <taxon>Flavobacteriales</taxon>
        <taxon>Schleiferiaceae</taxon>
        <taxon>Schleiferia</taxon>
    </lineage>
</organism>
<dbReference type="EMBL" id="QPJS01000002">
    <property type="protein sequence ID" value="RCX03829.1"/>
    <property type="molecule type" value="Genomic_DNA"/>
</dbReference>
<dbReference type="InterPro" id="IPR001509">
    <property type="entry name" value="Epimerase_deHydtase"/>
</dbReference>
<dbReference type="RefSeq" id="WP_037357316.1">
    <property type="nucleotide sequence ID" value="NZ_BHZF01000002.1"/>
</dbReference>
<accession>A0A369A3L1</accession>
<gene>
    <name evidence="3" type="ORF">DES35_102285</name>
</gene>
<dbReference type="Gene3D" id="3.40.50.720">
    <property type="entry name" value="NAD(P)-binding Rossmann-like Domain"/>
    <property type="match status" value="1"/>
</dbReference>
<protein>
    <submittedName>
        <fullName evidence="3">Nucleoside-diphosphate-sugar epimerase</fullName>
    </submittedName>
</protein>
<evidence type="ECO:0000259" key="2">
    <source>
        <dbReference type="Pfam" id="PF01370"/>
    </source>
</evidence>
<dbReference type="AlphaFoldDB" id="A0A369A3L1"/>
<comment type="similarity">
    <text evidence="1">Belongs to the NAD(P)-dependent epimerase/dehydratase family.</text>
</comment>
<dbReference type="InterPro" id="IPR036291">
    <property type="entry name" value="NAD(P)-bd_dom_sf"/>
</dbReference>